<evidence type="ECO:0000256" key="3">
    <source>
        <dbReference type="ARBA" id="ARBA00022729"/>
    </source>
</evidence>
<dbReference type="PROSITE" id="PS50093">
    <property type="entry name" value="PKD"/>
    <property type="match status" value="1"/>
</dbReference>
<protein>
    <recommendedName>
        <fullName evidence="6">PKD domain-containing protein</fullName>
    </recommendedName>
</protein>
<dbReference type="PROSITE" id="PS51318">
    <property type="entry name" value="TAT"/>
    <property type="match status" value="1"/>
</dbReference>
<evidence type="ECO:0000256" key="4">
    <source>
        <dbReference type="SAM" id="MobiDB-lite"/>
    </source>
</evidence>
<evidence type="ECO:0000259" key="6">
    <source>
        <dbReference type="PROSITE" id="PS50093"/>
    </source>
</evidence>
<comment type="caution">
    <text evidence="7">The sequence shown here is derived from an EMBL/GenBank/DDBJ whole genome shotgun (WGS) entry which is preliminary data.</text>
</comment>
<dbReference type="Gene3D" id="2.60.40.10">
    <property type="entry name" value="Immunoglobulins"/>
    <property type="match status" value="1"/>
</dbReference>
<dbReference type="SUPFAM" id="SSF51126">
    <property type="entry name" value="Pectin lyase-like"/>
    <property type="match status" value="1"/>
</dbReference>
<evidence type="ECO:0000313" key="8">
    <source>
        <dbReference type="Proteomes" id="UP001500037"/>
    </source>
</evidence>
<sequence>MTHPTPGRKALSAAAAAAALLGAAVALTTALPAAHATTTTYYVGGTGCSDTGPGSSAQPFCTIARGAAVATAGTTVLVASGTYDEKVTVANSGSAGAPVVIRSATAGGAVVTGGANGFVVSAKSYVTIDGFAVTRTSGTGIALSNSDHLTISHNTVTYVGQPVSGQNAIAVDLTGVRDSLVIGNTADHNSFHGFRVDGGSTGDTVQGNEASFNAEGWQRNANGLDVISPGNLVEDNVFHDNEDSGLQFYSGGDNNVSVDNVLYGNGDHGIDNNGVTGGVLVGNTVHGNCTDGINVEGSSSGFIVENNIATDNAVNTACAHGPAGRDGSGRAGEIGIYDTATTGTAVDYNLAHSSVAGAKLYQWGGSGYTTLSAFQATGQGAHDLLADPRFAAATSGNLRLTAGSPAIDSANSSAPDEPAVDADGNARTDDPATPNTGVGARTYADRGAYEYGGQSQPPAPVPTAALTLTPTSGTAPLTVTADASASTDSGSTLTGYTFNFGDGGGATTQSMPTLSHVYTAPGTYTVTVTVTDAASASASTTGTVTVAAPATGGSDPAYVGRVAAATGTTSVSSLSVHPGASGVGAGDALVVAAMLTNTKSGTVSATDSQGDSYTAVLDQSDGAGDATVLLVATNVKALSSADTITLSFPATSEEHLAVDEFSGVTTVDQHASAAGTSSVFSSGSTPATTAAAELVIGVAGVQGGSNAVWATGFTALPELFVSSDQLAAAYQIVNATGAYAASGMATKQWMAGAVTLK</sequence>
<dbReference type="SMART" id="SM00710">
    <property type="entry name" value="PbH1"/>
    <property type="match status" value="7"/>
</dbReference>
<feature type="domain" description="PKD" evidence="6">
    <location>
        <begin position="462"/>
        <end position="553"/>
    </location>
</feature>
<dbReference type="Pfam" id="PF13229">
    <property type="entry name" value="Beta_helix"/>
    <property type="match status" value="1"/>
</dbReference>
<keyword evidence="3 5" id="KW-0732">Signal</keyword>
<dbReference type="InterPro" id="IPR059226">
    <property type="entry name" value="Choice_anch_Q_dom"/>
</dbReference>
<feature type="chain" id="PRO_5046339533" description="PKD domain-containing protein" evidence="5">
    <location>
        <begin position="37"/>
        <end position="757"/>
    </location>
</feature>
<dbReference type="RefSeq" id="WP_344444980.1">
    <property type="nucleotide sequence ID" value="NZ_BAAALF010000138.1"/>
</dbReference>
<dbReference type="InterPro" id="IPR000601">
    <property type="entry name" value="PKD_dom"/>
</dbReference>
<dbReference type="Pfam" id="PF18911">
    <property type="entry name" value="PKD_4"/>
    <property type="match status" value="1"/>
</dbReference>
<keyword evidence="2" id="KW-0964">Secreted</keyword>
<reference evidence="8" key="1">
    <citation type="journal article" date="2019" name="Int. J. Syst. Evol. Microbiol.">
        <title>The Global Catalogue of Microorganisms (GCM) 10K type strain sequencing project: providing services to taxonomists for standard genome sequencing and annotation.</title>
        <authorList>
            <consortium name="The Broad Institute Genomics Platform"/>
            <consortium name="The Broad Institute Genome Sequencing Center for Infectious Disease"/>
            <person name="Wu L."/>
            <person name="Ma J."/>
        </authorList>
    </citation>
    <scope>NUCLEOTIDE SEQUENCE [LARGE SCALE GENOMIC DNA]</scope>
    <source>
        <strain evidence="8">JCM 13004</strain>
    </source>
</reference>
<feature type="region of interest" description="Disordered" evidence="4">
    <location>
        <begin position="403"/>
        <end position="440"/>
    </location>
</feature>
<dbReference type="InterPro" id="IPR011050">
    <property type="entry name" value="Pectin_lyase_fold/virulence"/>
</dbReference>
<dbReference type="InterPro" id="IPR022409">
    <property type="entry name" value="PKD/Chitinase_dom"/>
</dbReference>
<evidence type="ECO:0000256" key="1">
    <source>
        <dbReference type="ARBA" id="ARBA00004613"/>
    </source>
</evidence>
<dbReference type="InterPro" id="IPR011459">
    <property type="entry name" value="DUF1565"/>
</dbReference>
<dbReference type="InterPro" id="IPR052052">
    <property type="entry name" value="Polysaccharide_Lyase_9"/>
</dbReference>
<dbReference type="NCBIfam" id="NF041518">
    <property type="entry name" value="choice_anch_Q"/>
    <property type="match status" value="1"/>
</dbReference>
<dbReference type="Proteomes" id="UP001500037">
    <property type="component" value="Unassembled WGS sequence"/>
</dbReference>
<evidence type="ECO:0000256" key="2">
    <source>
        <dbReference type="ARBA" id="ARBA00022525"/>
    </source>
</evidence>
<comment type="subcellular location">
    <subcellularLocation>
        <location evidence="1">Secreted</location>
    </subcellularLocation>
</comment>
<proteinExistence type="predicted"/>
<dbReference type="Gene3D" id="2.160.20.10">
    <property type="entry name" value="Single-stranded right-handed beta-helix, Pectin lyase-like"/>
    <property type="match status" value="1"/>
</dbReference>
<dbReference type="InterPro" id="IPR012334">
    <property type="entry name" value="Pectin_lyas_fold"/>
</dbReference>
<keyword evidence="8" id="KW-1185">Reference proteome</keyword>
<dbReference type="InterPro" id="IPR013783">
    <property type="entry name" value="Ig-like_fold"/>
</dbReference>
<organism evidence="7 8">
    <name type="scientific">Kitasatospora nipponensis</name>
    <dbReference type="NCBI Taxonomy" id="258049"/>
    <lineage>
        <taxon>Bacteria</taxon>
        <taxon>Bacillati</taxon>
        <taxon>Actinomycetota</taxon>
        <taxon>Actinomycetes</taxon>
        <taxon>Kitasatosporales</taxon>
        <taxon>Streptomycetaceae</taxon>
        <taxon>Kitasatospora</taxon>
    </lineage>
</organism>
<evidence type="ECO:0000313" key="7">
    <source>
        <dbReference type="EMBL" id="GAA1260257.1"/>
    </source>
</evidence>
<evidence type="ECO:0000256" key="5">
    <source>
        <dbReference type="SAM" id="SignalP"/>
    </source>
</evidence>
<dbReference type="CDD" id="cd00146">
    <property type="entry name" value="PKD"/>
    <property type="match status" value="1"/>
</dbReference>
<dbReference type="InterPro" id="IPR035986">
    <property type="entry name" value="PKD_dom_sf"/>
</dbReference>
<name>A0ABP4HDD6_9ACTN</name>
<feature type="signal peptide" evidence="5">
    <location>
        <begin position="1"/>
        <end position="36"/>
    </location>
</feature>
<dbReference type="SUPFAM" id="SSF49299">
    <property type="entry name" value="PKD domain"/>
    <property type="match status" value="1"/>
</dbReference>
<gene>
    <name evidence="7" type="ORF">GCM10009665_57810</name>
</gene>
<dbReference type="PANTHER" id="PTHR40088:SF2">
    <property type="entry name" value="SECRETED SUGAR HYDROLASE"/>
    <property type="match status" value="1"/>
</dbReference>
<dbReference type="SMART" id="SM00089">
    <property type="entry name" value="PKD"/>
    <property type="match status" value="1"/>
</dbReference>
<dbReference type="InterPro" id="IPR006626">
    <property type="entry name" value="PbH1"/>
</dbReference>
<dbReference type="EMBL" id="BAAALF010000138">
    <property type="protein sequence ID" value="GAA1260257.1"/>
    <property type="molecule type" value="Genomic_DNA"/>
</dbReference>
<accession>A0ABP4HDD6</accession>
<dbReference type="InterPro" id="IPR039448">
    <property type="entry name" value="Beta_helix"/>
</dbReference>
<dbReference type="Pfam" id="PF07602">
    <property type="entry name" value="DUF1565"/>
    <property type="match status" value="1"/>
</dbReference>
<dbReference type="PANTHER" id="PTHR40088">
    <property type="entry name" value="PECTATE LYASE (EUROFUNG)"/>
    <property type="match status" value="1"/>
</dbReference>
<dbReference type="InterPro" id="IPR006311">
    <property type="entry name" value="TAT_signal"/>
</dbReference>